<name>A0A6N8HZ86_9FIRM</name>
<dbReference type="SUPFAM" id="SSF51011">
    <property type="entry name" value="Glycosyl hydrolase domain"/>
    <property type="match status" value="1"/>
</dbReference>
<comment type="caution">
    <text evidence="4">The sequence shown here is derived from an EMBL/GenBank/DDBJ whole genome shotgun (WGS) entry which is preliminary data.</text>
</comment>
<dbReference type="Pfam" id="PF00128">
    <property type="entry name" value="Alpha-amylase"/>
    <property type="match status" value="1"/>
</dbReference>
<keyword evidence="5" id="KW-1185">Reference proteome</keyword>
<dbReference type="SMART" id="SM00642">
    <property type="entry name" value="Aamy"/>
    <property type="match status" value="1"/>
</dbReference>
<dbReference type="AlphaFoldDB" id="A0A6N8HZ86"/>
<dbReference type="EMBL" id="VWXL01000052">
    <property type="protein sequence ID" value="MVB11019.1"/>
    <property type="molecule type" value="Genomic_DNA"/>
</dbReference>
<dbReference type="PANTHER" id="PTHR10357:SF210">
    <property type="entry name" value="MALTODEXTRIN GLUCOSIDASE"/>
    <property type="match status" value="1"/>
</dbReference>
<dbReference type="InterPro" id="IPR017853">
    <property type="entry name" value="GH"/>
</dbReference>
<feature type="domain" description="Glycosyl hydrolase family 13 catalytic" evidence="3">
    <location>
        <begin position="132"/>
        <end position="535"/>
    </location>
</feature>
<evidence type="ECO:0000313" key="5">
    <source>
        <dbReference type="Proteomes" id="UP000469440"/>
    </source>
</evidence>
<evidence type="ECO:0000259" key="3">
    <source>
        <dbReference type="SMART" id="SM00642"/>
    </source>
</evidence>
<dbReference type="Gene3D" id="3.90.400.10">
    <property type="entry name" value="Oligo-1,6-glucosidase, Domain 2"/>
    <property type="match status" value="1"/>
</dbReference>
<evidence type="ECO:0000256" key="1">
    <source>
        <dbReference type="ARBA" id="ARBA00022801"/>
    </source>
</evidence>
<organism evidence="4 5">
    <name type="scientific">Caproicibacter fermentans</name>
    <dbReference type="NCBI Taxonomy" id="2576756"/>
    <lineage>
        <taxon>Bacteria</taxon>
        <taxon>Bacillati</taxon>
        <taxon>Bacillota</taxon>
        <taxon>Clostridia</taxon>
        <taxon>Eubacteriales</taxon>
        <taxon>Acutalibacteraceae</taxon>
        <taxon>Caproicibacter</taxon>
    </lineage>
</organism>
<dbReference type="GO" id="GO:0016798">
    <property type="term" value="F:hydrolase activity, acting on glycosyl bonds"/>
    <property type="evidence" value="ECO:0007669"/>
    <property type="project" value="UniProtKB-KW"/>
</dbReference>
<dbReference type="InterPro" id="IPR006047">
    <property type="entry name" value="GH13_cat_dom"/>
</dbReference>
<dbReference type="GO" id="GO:0005975">
    <property type="term" value="P:carbohydrate metabolic process"/>
    <property type="evidence" value="ECO:0007669"/>
    <property type="project" value="InterPro"/>
</dbReference>
<evidence type="ECO:0000313" key="4">
    <source>
        <dbReference type="EMBL" id="MVB11019.1"/>
    </source>
</evidence>
<dbReference type="Proteomes" id="UP000469440">
    <property type="component" value="Unassembled WGS sequence"/>
</dbReference>
<dbReference type="RefSeq" id="WP_156990366.1">
    <property type="nucleotide sequence ID" value="NZ_VWXL01000052.1"/>
</dbReference>
<dbReference type="PANTHER" id="PTHR10357">
    <property type="entry name" value="ALPHA-AMYLASE FAMILY MEMBER"/>
    <property type="match status" value="1"/>
</dbReference>
<proteinExistence type="predicted"/>
<dbReference type="InterPro" id="IPR045857">
    <property type="entry name" value="O16G_dom_2"/>
</dbReference>
<evidence type="ECO:0000256" key="2">
    <source>
        <dbReference type="ARBA" id="ARBA00023295"/>
    </source>
</evidence>
<dbReference type="SUPFAM" id="SSF51445">
    <property type="entry name" value="(Trans)glycosidases"/>
    <property type="match status" value="1"/>
</dbReference>
<sequence length="623" mass="69887">MFNSRNPMHRDPVGAVPAGTRVHFKITLPRGLGCSGAQLVMRNGADGREEPCGLFWCGMNGDGAEWWECHFEAEKPGVYFYDFKLETPCGHRRLTRGPIGEAVFDGGALWQLTVYEKEFKTPDWLAGGVIYQIFPDRFFSSGQAKTGVPADRRLHESWDESPDWRPDGQGNVTNSDYFGGDLAGIREKLPYLKSLGVTCLYLNPVFEAHSNHRYNTADYTKIDPLLGTEKDFRALCAEAASMGIRVLLDGVFNHTGSDSVYFNRQGRYPGTGAYQSKKSPYYPWYQFKSWPEQYACWWGFPTLPNVNKENPEYREYICGENGIIRRWLRAGAAGWRLDVADELPDEFLDALRQAVKRENPEALLAGEIWEDASNKIAYGKRRRYLLGEQLDSVMNYPFRNAVLGFLTGGDAAASMETILSVLENYPPQVVRVLMNNIGTHDTERALTALAGEPRRNRGRQWQSETRLSPEQRTRGLALMRCASFLQYTLPGVPCLYYGDEAGTEGYADPFNRAPFPWGREDGELTRWYRSLGKLRARCACLNGGNFLPVAADGDVFSYVRSGGGDALLCAANRSTEERRVVVPPEWSGAEAVFGTLPDTRGTLILPPFGTAALRRVLDRTGQR</sequence>
<dbReference type="OrthoDB" id="9805159at2"/>
<dbReference type="Gene3D" id="3.20.20.80">
    <property type="entry name" value="Glycosidases"/>
    <property type="match status" value="1"/>
</dbReference>
<accession>A0A6N8HZ86</accession>
<protein>
    <submittedName>
        <fullName evidence="4">Amylopullulanase</fullName>
    </submittedName>
</protein>
<reference evidence="4 5" key="1">
    <citation type="submission" date="2019-09" db="EMBL/GenBank/DDBJ databases">
        <title>Genome sequence of Clostridium sp. EA1.</title>
        <authorList>
            <person name="Poehlein A."/>
            <person name="Bengelsdorf F.R."/>
            <person name="Daniel R."/>
        </authorList>
    </citation>
    <scope>NUCLEOTIDE SEQUENCE [LARGE SCALE GENOMIC DNA]</scope>
    <source>
        <strain evidence="4 5">EA1</strain>
    </source>
</reference>
<keyword evidence="1" id="KW-0378">Hydrolase</keyword>
<keyword evidence="2" id="KW-0326">Glycosidase</keyword>
<dbReference type="CDD" id="cd11338">
    <property type="entry name" value="AmyAc_CMD"/>
    <property type="match status" value="1"/>
</dbReference>
<gene>
    <name evidence="4" type="primary">apu</name>
    <name evidence="4" type="ORF">CAFE_17210</name>
</gene>